<dbReference type="OrthoDB" id="9829218at2"/>
<comment type="caution">
    <text evidence="2">The sequence shown here is derived from an EMBL/GenBank/DDBJ whole genome shotgun (WGS) entry which is preliminary data.</text>
</comment>
<feature type="region of interest" description="Disordered" evidence="1">
    <location>
        <begin position="83"/>
        <end position="192"/>
    </location>
</feature>
<evidence type="ECO:0000313" key="2">
    <source>
        <dbReference type="EMBL" id="TQS45417.1"/>
    </source>
</evidence>
<protein>
    <submittedName>
        <fullName evidence="2">Uncharacterized protein</fullName>
    </submittedName>
</protein>
<reference evidence="2 3" key="1">
    <citation type="submission" date="2019-07" db="EMBL/GenBank/DDBJ databases">
        <title>Cryptosporangium phraense sp. nov., isolated from plant litter.</title>
        <authorList>
            <person name="Suriyachadkun C."/>
        </authorList>
    </citation>
    <scope>NUCLEOTIDE SEQUENCE [LARGE SCALE GENOMIC DNA]</scope>
    <source>
        <strain evidence="2 3">A-T 5661</strain>
    </source>
</reference>
<dbReference type="RefSeq" id="WP_142704282.1">
    <property type="nucleotide sequence ID" value="NZ_VIRS01000005.1"/>
</dbReference>
<keyword evidence="3" id="KW-1185">Reference proteome</keyword>
<organism evidence="2 3">
    <name type="scientific">Cryptosporangium phraense</name>
    <dbReference type="NCBI Taxonomy" id="2593070"/>
    <lineage>
        <taxon>Bacteria</taxon>
        <taxon>Bacillati</taxon>
        <taxon>Actinomycetota</taxon>
        <taxon>Actinomycetes</taxon>
        <taxon>Cryptosporangiales</taxon>
        <taxon>Cryptosporangiaceae</taxon>
        <taxon>Cryptosporangium</taxon>
    </lineage>
</organism>
<dbReference type="InParanoid" id="A0A545AVQ3"/>
<evidence type="ECO:0000256" key="1">
    <source>
        <dbReference type="SAM" id="MobiDB-lite"/>
    </source>
</evidence>
<gene>
    <name evidence="2" type="ORF">FL583_10065</name>
</gene>
<dbReference type="Proteomes" id="UP000317982">
    <property type="component" value="Unassembled WGS sequence"/>
</dbReference>
<proteinExistence type="predicted"/>
<dbReference type="AlphaFoldDB" id="A0A545AVQ3"/>
<name>A0A545AVQ3_9ACTN</name>
<dbReference type="EMBL" id="VIRS01000005">
    <property type="protein sequence ID" value="TQS45417.1"/>
    <property type="molecule type" value="Genomic_DNA"/>
</dbReference>
<evidence type="ECO:0000313" key="3">
    <source>
        <dbReference type="Proteomes" id="UP000317982"/>
    </source>
</evidence>
<sequence length="192" mass="20868">MNEHREPDAWRARSRIPRAAGAWIGVARVRTAPAVDDSWADDFEAESVDGVCIEDLPVPEHLDAKAWAASMLAAEARRLDAPRGKHGEHLRHRANHSAWSDEPEADAWDAECTQSPAVAGREYSARRTPLSSGNAGRHHAPRALRLVYSADRAEPDAPAQRSEGETYEGPVNRPGGHTAGHVPTPTEETTPA</sequence>
<accession>A0A545AVQ3</accession>